<evidence type="ECO:0000256" key="1">
    <source>
        <dbReference type="SAM" id="Coils"/>
    </source>
</evidence>
<dbReference type="SUPFAM" id="SSF140423">
    <property type="entry name" value="MW0975(SA0943)-like"/>
    <property type="match status" value="1"/>
</dbReference>
<sequence>MESKRMDNSRECRDMMANLFTHVDEKFFDEGVRDESAIRRSWKLLCQSAQQQANTLLRFEALKEQYADLAYAHESSKDVKSRYKECRKELAVVQSAYNEKVSAFDQLSKDYDGALLREKGLQDRLEELEEEKREADQLKSSQDDWIKQLEEALKQSEVDA</sequence>
<dbReference type="InterPro" id="IPR036785">
    <property type="entry name" value="YkyA-like_sf"/>
</dbReference>
<organism evidence="2">
    <name type="scientific">Tanacetum cinerariifolium</name>
    <name type="common">Dalmatian daisy</name>
    <name type="synonym">Chrysanthemum cinerariifolium</name>
    <dbReference type="NCBI Taxonomy" id="118510"/>
    <lineage>
        <taxon>Eukaryota</taxon>
        <taxon>Viridiplantae</taxon>
        <taxon>Streptophyta</taxon>
        <taxon>Embryophyta</taxon>
        <taxon>Tracheophyta</taxon>
        <taxon>Spermatophyta</taxon>
        <taxon>Magnoliopsida</taxon>
        <taxon>eudicotyledons</taxon>
        <taxon>Gunneridae</taxon>
        <taxon>Pentapetalae</taxon>
        <taxon>asterids</taxon>
        <taxon>campanulids</taxon>
        <taxon>Asterales</taxon>
        <taxon>Asteraceae</taxon>
        <taxon>Asteroideae</taxon>
        <taxon>Anthemideae</taxon>
        <taxon>Anthemidinae</taxon>
        <taxon>Tanacetum</taxon>
    </lineage>
</organism>
<dbReference type="EMBL" id="BKCJ011232904">
    <property type="protein sequence ID" value="GFD07659.1"/>
    <property type="molecule type" value="Genomic_DNA"/>
</dbReference>
<proteinExistence type="predicted"/>
<protein>
    <submittedName>
        <fullName evidence="2">Uncharacterized protein</fullName>
    </submittedName>
</protein>
<dbReference type="AlphaFoldDB" id="A0A699TEC6"/>
<accession>A0A699TEC6</accession>
<feature type="coiled-coil region" evidence="1">
    <location>
        <begin position="111"/>
        <end position="155"/>
    </location>
</feature>
<name>A0A699TEC6_TANCI</name>
<gene>
    <name evidence="2" type="ORF">Tci_879628</name>
</gene>
<evidence type="ECO:0000313" key="2">
    <source>
        <dbReference type="EMBL" id="GFD07659.1"/>
    </source>
</evidence>
<comment type="caution">
    <text evidence="2">The sequence shown here is derived from an EMBL/GenBank/DDBJ whole genome shotgun (WGS) entry which is preliminary data.</text>
</comment>
<keyword evidence="1" id="KW-0175">Coiled coil</keyword>
<reference evidence="2" key="1">
    <citation type="journal article" date="2019" name="Sci. Rep.">
        <title>Draft genome of Tanacetum cinerariifolium, the natural source of mosquito coil.</title>
        <authorList>
            <person name="Yamashiro T."/>
            <person name="Shiraishi A."/>
            <person name="Satake H."/>
            <person name="Nakayama K."/>
        </authorList>
    </citation>
    <scope>NUCLEOTIDE SEQUENCE</scope>
</reference>